<dbReference type="InterPro" id="IPR003870">
    <property type="entry name" value="DUF222"/>
</dbReference>
<reference evidence="3 4" key="1">
    <citation type="submission" date="2017-09" db="EMBL/GenBank/DDBJ databases">
        <authorList>
            <person name="Ehlers B."/>
            <person name="Leendertz F.H."/>
        </authorList>
    </citation>
    <scope>NUCLEOTIDE SEQUENCE [LARGE SCALE GENOMIC DNA]</scope>
    <source>
        <strain evidence="3 4">CGMCC 1.05381</strain>
    </source>
</reference>
<dbReference type="CDD" id="cd00085">
    <property type="entry name" value="HNHc"/>
    <property type="match status" value="1"/>
</dbReference>
<evidence type="ECO:0000256" key="1">
    <source>
        <dbReference type="SAM" id="MobiDB-lite"/>
    </source>
</evidence>
<evidence type="ECO:0000313" key="4">
    <source>
        <dbReference type="Proteomes" id="UP000219440"/>
    </source>
</evidence>
<dbReference type="InterPro" id="IPR003615">
    <property type="entry name" value="HNH_nuc"/>
</dbReference>
<feature type="region of interest" description="Disordered" evidence="1">
    <location>
        <begin position="1"/>
        <end position="25"/>
    </location>
</feature>
<feature type="region of interest" description="Disordered" evidence="1">
    <location>
        <begin position="559"/>
        <end position="580"/>
    </location>
</feature>
<evidence type="ECO:0000313" key="3">
    <source>
        <dbReference type="EMBL" id="SOE63747.1"/>
    </source>
</evidence>
<accession>A0A2C8ZGG0</accession>
<feature type="non-terminal residue" evidence="3">
    <location>
        <position position="1"/>
    </location>
</feature>
<evidence type="ECO:0000259" key="2">
    <source>
        <dbReference type="SMART" id="SM00507"/>
    </source>
</evidence>
<dbReference type="Proteomes" id="UP000219440">
    <property type="component" value="Unassembled WGS sequence"/>
</dbReference>
<keyword evidence="4" id="KW-1185">Reference proteome</keyword>
<feature type="compositionally biased region" description="Low complexity" evidence="1">
    <location>
        <begin position="10"/>
        <end position="23"/>
    </location>
</feature>
<gene>
    <name evidence="3" type="ORF">SAMN06296378_1264</name>
</gene>
<feature type="domain" description="HNH nuclease" evidence="2">
    <location>
        <begin position="478"/>
        <end position="531"/>
    </location>
</feature>
<name>A0A2C8ZGG0_9MICO</name>
<dbReference type="EMBL" id="OCST01000003">
    <property type="protein sequence ID" value="SOE63747.1"/>
    <property type="molecule type" value="Genomic_DNA"/>
</dbReference>
<protein>
    <recommendedName>
        <fullName evidence="2">HNH nuclease domain-containing protein</fullName>
    </recommendedName>
</protein>
<proteinExistence type="predicted"/>
<dbReference type="Pfam" id="PF02720">
    <property type="entry name" value="DUF222"/>
    <property type="match status" value="1"/>
</dbReference>
<organism evidence="3 4">
    <name type="scientific">Salinibacterium xinjiangense</name>
    <dbReference type="NCBI Taxonomy" id="386302"/>
    <lineage>
        <taxon>Bacteria</taxon>
        <taxon>Bacillati</taxon>
        <taxon>Actinomycetota</taxon>
        <taxon>Actinomycetes</taxon>
        <taxon>Micrococcales</taxon>
        <taxon>Microbacteriaceae</taxon>
        <taxon>Salinibacterium</taxon>
    </lineage>
</organism>
<sequence>SITGHGMYETTRPSFAAPATSTTTPPPRRLLHPLLGLYLAHLPLLLRLLYFAHPLFLPPPPQALPPPPPPQSLFSRSAQPDLPLHSPSRIDLSGDVSPPVVEYAFEVKTCRMTLISTHEAAPVTPALHALMSSAVDALALVSTAAIDYRDMDDATLLKLNRLAGVERQLVEAHAAVIVGEIAHRSAPSLGHSGLAQRNGYRTPEELVRISTRSTARDASTAVRVGLQSRDSQLAPAPQRPWLAAVSSALVSGTLPLASADAIQSGLGEPAANVPIPMLAAAAAQLVTEAATLDPDRLFRRARQLRDELDELGVADRERARRDRRSLRFTRQPDGMGRLTWLLDPESAAVAAELYDRATSPRRGGPRFRGELETKAERILADPRTTEQLASDVFLELLRHGAAADDSDLLGSGAPSVRVLVTAATLAAGVGHGRLEGQPDPVSIQTVQRLACAGTVMPILFDGAQPLDVGREQRLFTRRQRVALAARDGGCRFPGCDRPPSWTEAHHVKQWVRDGGSTNVADGILLCRHHHLLLHNNEWEVVRRGSDYWLVPPPDIDPGQTPIAMPSKSSALRDLAHNSAC</sequence>
<dbReference type="AlphaFoldDB" id="A0A2C8ZGG0"/>
<dbReference type="SMART" id="SM00507">
    <property type="entry name" value="HNHc"/>
    <property type="match status" value="1"/>
</dbReference>